<dbReference type="OrthoDB" id="495783at2"/>
<accession>Q1K009</accession>
<reference evidence="2" key="1">
    <citation type="submission" date="2006-05" db="EMBL/GenBank/DDBJ databases">
        <title>Annotation of the draft genome assembly of Desulfuromonas acetoxidans DSM 684.</title>
        <authorList>
            <consortium name="US DOE Joint Genome Institute (JGI-ORNL)"/>
            <person name="Larimer F."/>
            <person name="Land M."/>
            <person name="Hauser L."/>
        </authorList>
    </citation>
    <scope>NUCLEOTIDE SEQUENCE [LARGE SCALE GENOMIC DNA]</scope>
    <source>
        <strain evidence="2">DSM 684</strain>
    </source>
</reference>
<dbReference type="Proteomes" id="UP000005695">
    <property type="component" value="Unassembled WGS sequence"/>
</dbReference>
<evidence type="ECO:0000313" key="2">
    <source>
        <dbReference type="EMBL" id="EAT15733.1"/>
    </source>
</evidence>
<dbReference type="InterPro" id="IPR017087">
    <property type="entry name" value="UCP037004"/>
</dbReference>
<gene>
    <name evidence="2" type="ORF">Dace_2433</name>
</gene>
<dbReference type="Pfam" id="PF04463">
    <property type="entry name" value="2-thiour_desulf"/>
    <property type="match status" value="1"/>
</dbReference>
<evidence type="ECO:0000259" key="1">
    <source>
        <dbReference type="Pfam" id="PF08349"/>
    </source>
</evidence>
<feature type="domain" description="DUF1722" evidence="1">
    <location>
        <begin position="193"/>
        <end position="309"/>
    </location>
</feature>
<proteinExistence type="predicted"/>
<dbReference type="AlphaFoldDB" id="Q1K009"/>
<comment type="caution">
    <text evidence="2">The sequence shown here is derived from an EMBL/GenBank/DDBJ whole genome shotgun (WGS) entry which is preliminary data.</text>
</comment>
<dbReference type="EMBL" id="AAEW02000008">
    <property type="protein sequence ID" value="EAT15733.1"/>
    <property type="molecule type" value="Genomic_DNA"/>
</dbReference>
<evidence type="ECO:0000313" key="3">
    <source>
        <dbReference type="Proteomes" id="UP000005695"/>
    </source>
</evidence>
<reference evidence="2" key="2">
    <citation type="submission" date="2006-05" db="EMBL/GenBank/DDBJ databases">
        <title>Sequencing of the draft genome and assembly of Desulfuromonas acetoxidans DSM 684.</title>
        <authorList>
            <consortium name="US DOE Joint Genome Institute (JGI-PGF)"/>
            <person name="Copeland A."/>
            <person name="Lucas S."/>
            <person name="Lapidus A."/>
            <person name="Barry K."/>
            <person name="Detter J.C."/>
            <person name="Glavina del Rio T."/>
            <person name="Hammon N."/>
            <person name="Israni S."/>
            <person name="Dalin E."/>
            <person name="Tice H."/>
            <person name="Bruce D."/>
            <person name="Pitluck S."/>
            <person name="Richardson P."/>
        </authorList>
    </citation>
    <scope>NUCLEOTIDE SEQUENCE [LARGE SCALE GENOMIC DNA]</scope>
    <source>
        <strain evidence="2">DSM 684</strain>
    </source>
</reference>
<dbReference type="RefSeq" id="WP_006000131.1">
    <property type="nucleotide sequence ID" value="NZ_AAEW02000008.1"/>
</dbReference>
<organism evidence="2 3">
    <name type="scientific">Desulfuromonas acetoxidans (strain DSM 684 / 11070)</name>
    <dbReference type="NCBI Taxonomy" id="281689"/>
    <lineage>
        <taxon>Bacteria</taxon>
        <taxon>Pseudomonadati</taxon>
        <taxon>Thermodesulfobacteriota</taxon>
        <taxon>Desulfuromonadia</taxon>
        <taxon>Desulfuromonadales</taxon>
        <taxon>Desulfuromonadaceae</taxon>
        <taxon>Desulfuromonas</taxon>
    </lineage>
</organism>
<dbReference type="Pfam" id="PF08349">
    <property type="entry name" value="DUF1722"/>
    <property type="match status" value="1"/>
</dbReference>
<dbReference type="InterPro" id="IPR013560">
    <property type="entry name" value="DUF1722"/>
</dbReference>
<name>Q1K009_DESA6</name>
<protein>
    <recommendedName>
        <fullName evidence="1">DUF1722 domain-containing protein</fullName>
    </recommendedName>
</protein>
<dbReference type="PANTHER" id="PTHR30087">
    <property type="entry name" value="INNER MEMBRANE PROTEIN"/>
    <property type="match status" value="1"/>
</dbReference>
<dbReference type="InterPro" id="IPR007553">
    <property type="entry name" value="2-thiour_desulf"/>
</dbReference>
<sequence length="318" mass="36748">MESRIRLGVSSCLLGAKVRFDGGHKRDRYLTDVLGGYVDYVPVCPEVEVGLPIPRPALRLVRDSHQDVRLRFSKGGEDITDKMQCWAHQRVQQLESEQLDGFIFKAKSPSSGMERVKIYPESGGMPDHHGIGMFARIFMEHFPLLPVEEEGRLHDPKLRENFITRIFTMKRLRETLAAGSGYGGMVDFHSRHKLLILAHSEKIYREMGRLVAHGKTLPFETFQDQYRTLLLKAMSLKTTEKKQVNVLQHILGYFKKQLSADEKSEVLEKVEDYRNGLVPLIVPITLLNHYVRKYKQDYLQEQVYLNPHPKELKLLNHV</sequence>
<dbReference type="PANTHER" id="PTHR30087:SF0">
    <property type="entry name" value="INNER MEMBRANE PROTEIN"/>
    <property type="match status" value="1"/>
</dbReference>
<dbReference type="PIRSF" id="PIRSF037004">
    <property type="entry name" value="UCP037004"/>
    <property type="match status" value="1"/>
</dbReference>
<keyword evidence="3" id="KW-1185">Reference proteome</keyword>